<reference evidence="3" key="2">
    <citation type="submission" date="2025-08" db="UniProtKB">
        <authorList>
            <consortium name="Ensembl"/>
        </authorList>
    </citation>
    <scope>IDENTIFICATION</scope>
</reference>
<keyword evidence="1" id="KW-0812">Transmembrane</keyword>
<keyword evidence="1" id="KW-0472">Membrane</keyword>
<dbReference type="InterPro" id="IPR053069">
    <property type="entry name" value="TVP38/TMEM64"/>
</dbReference>
<dbReference type="InterPro" id="IPR032816">
    <property type="entry name" value="VTT_dom"/>
</dbReference>
<dbReference type="Pfam" id="PF09335">
    <property type="entry name" value="VTT_dom"/>
    <property type="match status" value="1"/>
</dbReference>
<sequence>MSMSGATTVQLFTKLVKHAVGKTQIQLNRWLQRTATDECDKIDILICSAFDERGVGVGKSDGDPEVISDTGGTTFTSSGEFRHPCCITTFCFKSALLACILTAVCFSSVALVRQYLKDLLLWVESLDSFVGAMLFIVGLIIVSFPCGWGYIVLNVAAGYLYGFVLGMGLVMVGVLIGTFVAHLVCKRLLTDWVLNKVGNSEQLSAVIRVVEGGSGLKIVALARLTPIPFGLQNAVFSIVISIGLMFYVVHRAQVELNAAIAACQMELKSSHMNGSSTNHSGFTYCSKRATAGSGNCINVV</sequence>
<keyword evidence="4" id="KW-1185">Reference proteome</keyword>
<feature type="transmembrane region" description="Helical" evidence="1">
    <location>
        <begin position="128"/>
        <end position="153"/>
    </location>
</feature>
<dbReference type="AlphaFoldDB" id="A0AAQ5YE04"/>
<dbReference type="GO" id="GO:0005783">
    <property type="term" value="C:endoplasmic reticulum"/>
    <property type="evidence" value="ECO:0007669"/>
    <property type="project" value="TreeGrafter"/>
</dbReference>
<dbReference type="Ensembl" id="ENSAOCT00000058646.1">
    <property type="protein sequence ID" value="ENSAOCP00000051988.1"/>
    <property type="gene ID" value="ENSAOCG00000029510.1"/>
</dbReference>
<organism evidence="3 4">
    <name type="scientific">Amphiprion ocellaris</name>
    <name type="common">Clown anemonefish</name>
    <dbReference type="NCBI Taxonomy" id="80972"/>
    <lineage>
        <taxon>Eukaryota</taxon>
        <taxon>Metazoa</taxon>
        <taxon>Chordata</taxon>
        <taxon>Craniata</taxon>
        <taxon>Vertebrata</taxon>
        <taxon>Euteleostomi</taxon>
        <taxon>Actinopterygii</taxon>
        <taxon>Neopterygii</taxon>
        <taxon>Teleostei</taxon>
        <taxon>Neoteleostei</taxon>
        <taxon>Acanthomorphata</taxon>
        <taxon>Ovalentaria</taxon>
        <taxon>Pomacentridae</taxon>
        <taxon>Amphiprion</taxon>
    </lineage>
</organism>
<dbReference type="Proteomes" id="UP001501940">
    <property type="component" value="Chromosome 15"/>
</dbReference>
<feature type="transmembrane region" description="Helical" evidence="1">
    <location>
        <begin position="159"/>
        <end position="184"/>
    </location>
</feature>
<reference evidence="3 4" key="1">
    <citation type="submission" date="2022-01" db="EMBL/GenBank/DDBJ databases">
        <title>A chromosome-scale genome assembly of the false clownfish, Amphiprion ocellaris.</title>
        <authorList>
            <person name="Ryu T."/>
        </authorList>
    </citation>
    <scope>NUCLEOTIDE SEQUENCE [LARGE SCALE GENOMIC DNA]</scope>
</reference>
<feature type="transmembrane region" description="Helical" evidence="1">
    <location>
        <begin position="95"/>
        <end position="116"/>
    </location>
</feature>
<dbReference type="GO" id="GO:0045672">
    <property type="term" value="P:positive regulation of osteoclast differentiation"/>
    <property type="evidence" value="ECO:0007669"/>
    <property type="project" value="TreeGrafter"/>
</dbReference>
<feature type="transmembrane region" description="Helical" evidence="1">
    <location>
        <begin position="230"/>
        <end position="249"/>
    </location>
</feature>
<gene>
    <name evidence="3" type="primary">TMEM64</name>
</gene>
<evidence type="ECO:0000256" key="1">
    <source>
        <dbReference type="SAM" id="Phobius"/>
    </source>
</evidence>
<dbReference type="GeneTree" id="ENSGT00390000007813"/>
<dbReference type="GO" id="GO:0051480">
    <property type="term" value="P:regulation of cytosolic calcium ion concentration"/>
    <property type="evidence" value="ECO:0007669"/>
    <property type="project" value="TreeGrafter"/>
</dbReference>
<name>A0AAQ5YE04_AMPOC</name>
<reference evidence="3" key="3">
    <citation type="submission" date="2025-09" db="UniProtKB">
        <authorList>
            <consortium name="Ensembl"/>
        </authorList>
    </citation>
    <scope>IDENTIFICATION</scope>
</reference>
<accession>A0AAQ5YE04</accession>
<dbReference type="PANTHER" id="PTHR46593:SF1">
    <property type="entry name" value="TRANSMEMBRANE PROTEIN 64"/>
    <property type="match status" value="1"/>
</dbReference>
<dbReference type="PANTHER" id="PTHR46593">
    <property type="entry name" value="TRANSMEMBRANE PROTEIN 64"/>
    <property type="match status" value="1"/>
</dbReference>
<proteinExistence type="predicted"/>
<feature type="domain" description="VTT" evidence="2">
    <location>
        <begin position="152"/>
        <end position="238"/>
    </location>
</feature>
<evidence type="ECO:0000259" key="2">
    <source>
        <dbReference type="Pfam" id="PF09335"/>
    </source>
</evidence>
<evidence type="ECO:0000313" key="4">
    <source>
        <dbReference type="Proteomes" id="UP001501940"/>
    </source>
</evidence>
<dbReference type="GO" id="GO:0045780">
    <property type="term" value="P:positive regulation of bone resorption"/>
    <property type="evidence" value="ECO:0007669"/>
    <property type="project" value="TreeGrafter"/>
</dbReference>
<protein>
    <recommendedName>
        <fullName evidence="2">VTT domain-containing protein</fullName>
    </recommendedName>
</protein>
<keyword evidence="1" id="KW-1133">Transmembrane helix</keyword>
<evidence type="ECO:0000313" key="3">
    <source>
        <dbReference type="Ensembl" id="ENSAOCP00000051988.1"/>
    </source>
</evidence>